<dbReference type="AlphaFoldDB" id="A0A2P2N718"/>
<proteinExistence type="predicted"/>
<protein>
    <submittedName>
        <fullName evidence="1">Uncharacterized protein</fullName>
    </submittedName>
</protein>
<organism evidence="1">
    <name type="scientific">Rhizophora mucronata</name>
    <name type="common">Asiatic mangrove</name>
    <dbReference type="NCBI Taxonomy" id="61149"/>
    <lineage>
        <taxon>Eukaryota</taxon>
        <taxon>Viridiplantae</taxon>
        <taxon>Streptophyta</taxon>
        <taxon>Embryophyta</taxon>
        <taxon>Tracheophyta</taxon>
        <taxon>Spermatophyta</taxon>
        <taxon>Magnoliopsida</taxon>
        <taxon>eudicotyledons</taxon>
        <taxon>Gunneridae</taxon>
        <taxon>Pentapetalae</taxon>
        <taxon>rosids</taxon>
        <taxon>fabids</taxon>
        <taxon>Malpighiales</taxon>
        <taxon>Rhizophoraceae</taxon>
        <taxon>Rhizophora</taxon>
    </lineage>
</organism>
<reference evidence="1" key="1">
    <citation type="submission" date="2018-02" db="EMBL/GenBank/DDBJ databases">
        <title>Rhizophora mucronata_Transcriptome.</title>
        <authorList>
            <person name="Meera S.P."/>
            <person name="Sreeshan A."/>
            <person name="Augustine A."/>
        </authorList>
    </citation>
    <scope>NUCLEOTIDE SEQUENCE</scope>
    <source>
        <tissue evidence="1">Leaf</tissue>
    </source>
</reference>
<dbReference type="EMBL" id="GGEC01057751">
    <property type="protein sequence ID" value="MBX38235.1"/>
    <property type="molecule type" value="Transcribed_RNA"/>
</dbReference>
<accession>A0A2P2N718</accession>
<evidence type="ECO:0000313" key="1">
    <source>
        <dbReference type="EMBL" id="MBX38235.1"/>
    </source>
</evidence>
<name>A0A2P2N718_RHIMU</name>
<sequence length="44" mass="5153">MHFLLCKGSIFKTPLLMHMTIELLEILYVFQYFENGGGLLEFSK</sequence>